<feature type="region of interest" description="Disordered" evidence="1">
    <location>
        <begin position="305"/>
        <end position="354"/>
    </location>
</feature>
<dbReference type="Proteomes" id="UP000574390">
    <property type="component" value="Unassembled WGS sequence"/>
</dbReference>
<proteinExistence type="predicted"/>
<accession>A0A7J6TNP5</accession>
<evidence type="ECO:0000256" key="1">
    <source>
        <dbReference type="SAM" id="MobiDB-lite"/>
    </source>
</evidence>
<evidence type="ECO:0000313" key="3">
    <source>
        <dbReference type="Proteomes" id="UP000574390"/>
    </source>
</evidence>
<gene>
    <name evidence="2" type="ORF">FOZ62_011308</name>
</gene>
<protein>
    <submittedName>
        <fullName evidence="2">Uncharacterized protein</fullName>
    </submittedName>
</protein>
<organism evidence="2 3">
    <name type="scientific">Perkinsus olseni</name>
    <name type="common">Perkinsus atlanticus</name>
    <dbReference type="NCBI Taxonomy" id="32597"/>
    <lineage>
        <taxon>Eukaryota</taxon>
        <taxon>Sar</taxon>
        <taxon>Alveolata</taxon>
        <taxon>Perkinsozoa</taxon>
        <taxon>Perkinsea</taxon>
        <taxon>Perkinsida</taxon>
        <taxon>Perkinsidae</taxon>
        <taxon>Perkinsus</taxon>
    </lineage>
</organism>
<comment type="caution">
    <text evidence="2">The sequence shown here is derived from an EMBL/GenBank/DDBJ whole genome shotgun (WGS) entry which is preliminary data.</text>
</comment>
<evidence type="ECO:0000313" key="2">
    <source>
        <dbReference type="EMBL" id="KAF4746908.1"/>
    </source>
</evidence>
<sequence>VPGLADLVEVDWLDFIGYARLREVPPLESSPLVDPSPVPVKAVLNTLALPEERSAAASAVELELDPIPLPLETEQVHWIFDEPVTEAPLLTPWLAEKATSEEDNMHDLLTRFAKGCAFCREILPLSPLAPSRQQRSVPTRPERPVFGPIGLSWETMDCQLNLLVSRELSGDMTRLELKNDFNASNDDAAVEAVKRIFKRELSSVRRGGWEQTILWDKSWSGTALGLPQPPELPPVDWLDHRATSTPHDLPVLAEREVDSPCDAAQAELLWRWARDHPDAGRARLNLCIRSWELLTTSAVEATPLSGLEASDEQEVTELTPTQEQDETHFEEGNGTLERDSASESPSTPPPPLMS</sequence>
<feature type="compositionally biased region" description="Basic and acidic residues" evidence="1">
    <location>
        <begin position="325"/>
        <end position="341"/>
    </location>
</feature>
<feature type="non-terminal residue" evidence="2">
    <location>
        <position position="1"/>
    </location>
</feature>
<feature type="non-terminal residue" evidence="2">
    <location>
        <position position="354"/>
    </location>
</feature>
<reference evidence="2 3" key="1">
    <citation type="submission" date="2020-04" db="EMBL/GenBank/DDBJ databases">
        <title>Perkinsus olseni comparative genomics.</title>
        <authorList>
            <person name="Bogema D.R."/>
        </authorList>
    </citation>
    <scope>NUCLEOTIDE SEQUENCE [LARGE SCALE GENOMIC DNA]</scope>
    <source>
        <strain evidence="2">ATCC PRA-205</strain>
    </source>
</reference>
<dbReference type="EMBL" id="JABANM010005843">
    <property type="protein sequence ID" value="KAF4746908.1"/>
    <property type="molecule type" value="Genomic_DNA"/>
</dbReference>
<dbReference type="AlphaFoldDB" id="A0A7J6TNP5"/>
<name>A0A7J6TNP5_PEROL</name>